<evidence type="ECO:0000313" key="1">
    <source>
        <dbReference type="EMBL" id="ANT39974.1"/>
    </source>
</evidence>
<keyword evidence="2" id="KW-1185">Reference proteome</keyword>
<dbReference type="Proteomes" id="UP000221937">
    <property type="component" value="Segment"/>
</dbReference>
<name>A0A1B1P781_9CAUD</name>
<sequence length="62" mass="7408">MIFYNHPLFIYVNVAKSVQRAIYYSYKIHGIIGHTSYINEVDPIVRLFFFQQNSAMMNARYI</sequence>
<organism evidence="1 2">
    <name type="scientific">Bacillus phage vB_BtS_BMBtp14</name>
    <dbReference type="NCBI Taxonomy" id="1868826"/>
    <lineage>
        <taxon>Viruses</taxon>
        <taxon>Duplodnaviria</taxon>
        <taxon>Heunggongvirae</taxon>
        <taxon>Uroviricota</taxon>
        <taxon>Caudoviricetes</taxon>
        <taxon>Skryabinvirinae</taxon>
        <taxon>Bembunaquatrovirus</taxon>
        <taxon>Bembunaquatrovirus BMBtp14</taxon>
    </lineage>
</organism>
<evidence type="ECO:0000313" key="2">
    <source>
        <dbReference type="Proteomes" id="UP000221937"/>
    </source>
</evidence>
<reference evidence="1 2" key="1">
    <citation type="submission" date="2016-05" db="EMBL/GenBank/DDBJ databases">
        <title>Undiscovered low abundance phages are ubiquitous in bacterial genomes.</title>
        <authorList>
            <person name="Dong Z."/>
            <person name="Liu H."/>
            <person name="Zheng J."/>
            <person name="Peng D."/>
        </authorList>
    </citation>
    <scope>NUCLEOTIDE SEQUENCE [LARGE SCALE GENOMIC DNA]</scope>
</reference>
<accession>A0A1B1P781</accession>
<proteinExistence type="predicted"/>
<gene>
    <name evidence="1" type="ORF">BMBtpLA2_14</name>
</gene>
<protein>
    <submittedName>
        <fullName evidence="1">Uncharacterized protein</fullName>
    </submittedName>
</protein>
<dbReference type="EMBL" id="KX190833">
    <property type="protein sequence ID" value="ANT39974.1"/>
    <property type="molecule type" value="Genomic_DNA"/>
</dbReference>